<dbReference type="SMART" id="SM00342">
    <property type="entry name" value="HTH_ARAC"/>
    <property type="match status" value="1"/>
</dbReference>
<dbReference type="PRINTS" id="PR00032">
    <property type="entry name" value="HTHARAC"/>
</dbReference>
<gene>
    <name evidence="6" type="ORF">A7K91_20615</name>
</gene>
<protein>
    <submittedName>
        <fullName evidence="6">AraC family transcriptional regulator</fullName>
    </submittedName>
</protein>
<evidence type="ECO:0000259" key="5">
    <source>
        <dbReference type="PROSITE" id="PS01124"/>
    </source>
</evidence>
<dbReference type="Pfam" id="PF12833">
    <property type="entry name" value="HTH_18"/>
    <property type="match status" value="1"/>
</dbReference>
<evidence type="ECO:0000256" key="2">
    <source>
        <dbReference type="ARBA" id="ARBA00023125"/>
    </source>
</evidence>
<dbReference type="PANTHER" id="PTHR46796">
    <property type="entry name" value="HTH-TYPE TRANSCRIPTIONAL ACTIVATOR RHAS-RELATED"/>
    <property type="match status" value="1"/>
</dbReference>
<keyword evidence="3" id="KW-0010">Activator</keyword>
<proteinExistence type="predicted"/>
<dbReference type="SUPFAM" id="SSF51215">
    <property type="entry name" value="Regulatory protein AraC"/>
    <property type="match status" value="1"/>
</dbReference>
<dbReference type="AlphaFoldDB" id="A0A1A5YLA0"/>
<dbReference type="Gene3D" id="2.60.120.280">
    <property type="entry name" value="Regulatory protein AraC"/>
    <property type="match status" value="1"/>
</dbReference>
<evidence type="ECO:0000313" key="7">
    <source>
        <dbReference type="Proteomes" id="UP000092024"/>
    </source>
</evidence>
<dbReference type="RefSeq" id="WP_068682290.1">
    <property type="nucleotide sequence ID" value="NZ_LYPA01000050.1"/>
</dbReference>
<dbReference type="InterPro" id="IPR050204">
    <property type="entry name" value="AraC_XylS_family_regulators"/>
</dbReference>
<comment type="caution">
    <text evidence="6">The sequence shown here is derived from an EMBL/GenBank/DDBJ whole genome shotgun (WGS) entry which is preliminary data.</text>
</comment>
<dbReference type="PROSITE" id="PS00041">
    <property type="entry name" value="HTH_ARAC_FAMILY_1"/>
    <property type="match status" value="1"/>
</dbReference>
<evidence type="ECO:0000256" key="1">
    <source>
        <dbReference type="ARBA" id="ARBA00023015"/>
    </source>
</evidence>
<evidence type="ECO:0000313" key="6">
    <source>
        <dbReference type="EMBL" id="OBR66150.1"/>
    </source>
</evidence>
<keyword evidence="7" id="KW-1185">Reference proteome</keyword>
<dbReference type="STRING" id="1844972.A7K91_20615"/>
<dbReference type="PROSITE" id="PS01124">
    <property type="entry name" value="HTH_ARAC_FAMILY_2"/>
    <property type="match status" value="1"/>
</dbReference>
<dbReference type="InterPro" id="IPR018060">
    <property type="entry name" value="HTH_AraC"/>
</dbReference>
<keyword evidence="4" id="KW-0804">Transcription</keyword>
<dbReference type="InterPro" id="IPR037923">
    <property type="entry name" value="HTH-like"/>
</dbReference>
<dbReference type="GO" id="GO:0003700">
    <property type="term" value="F:DNA-binding transcription factor activity"/>
    <property type="evidence" value="ECO:0007669"/>
    <property type="project" value="InterPro"/>
</dbReference>
<feature type="domain" description="HTH araC/xylS-type" evidence="5">
    <location>
        <begin position="184"/>
        <end position="282"/>
    </location>
</feature>
<dbReference type="Gene3D" id="1.10.10.60">
    <property type="entry name" value="Homeodomain-like"/>
    <property type="match status" value="2"/>
</dbReference>
<organism evidence="6 7">
    <name type="scientific">Paenibacillus oryzae</name>
    <dbReference type="NCBI Taxonomy" id="1844972"/>
    <lineage>
        <taxon>Bacteria</taxon>
        <taxon>Bacillati</taxon>
        <taxon>Bacillota</taxon>
        <taxon>Bacilli</taxon>
        <taxon>Bacillales</taxon>
        <taxon>Paenibacillaceae</taxon>
        <taxon>Paenibacillus</taxon>
    </lineage>
</organism>
<dbReference type="Proteomes" id="UP000092024">
    <property type="component" value="Unassembled WGS sequence"/>
</dbReference>
<evidence type="ECO:0000256" key="3">
    <source>
        <dbReference type="ARBA" id="ARBA00023159"/>
    </source>
</evidence>
<name>A0A1A5YLA0_9BACL</name>
<dbReference type="InterPro" id="IPR018062">
    <property type="entry name" value="HTH_AraC-typ_CS"/>
</dbReference>
<reference evidence="6 7" key="1">
    <citation type="submission" date="2016-05" db="EMBL/GenBank/DDBJ databases">
        <title>Paenibacillus oryzae. sp. nov., isolated from the rice root.</title>
        <authorList>
            <person name="Zhang J."/>
            <person name="Zhang X."/>
        </authorList>
    </citation>
    <scope>NUCLEOTIDE SEQUENCE [LARGE SCALE GENOMIC DNA]</scope>
    <source>
        <strain evidence="6 7">1DrF-4</strain>
    </source>
</reference>
<sequence>MSLEQHRGTYGFRFAEQPGLPLCGLFAIGFEQERSHTYNWNGLTRSDGPLLLFQYTLEGCGELEVEGRHYRMERGQAFLVEIPGAHRYWLPDDTEEWEFLYILLRPHPVMGIWEEIKDRIGETPFLPLGSGPIAALNDIYREALTGKITDLYTASAHTYRFMMELARFSLNKGASGAAWPPTVKAAVQYMESNYSGMVGQEQLAQELGVSKYHFLRTFAAFTGMTPGEYLSRVRIEKAISLLRQSNLSIDEVAASVGYSSGSYFIKVFRKLTGQTPARFRSSRELPYSRLFFD</sequence>
<dbReference type="Pfam" id="PF02311">
    <property type="entry name" value="AraC_binding"/>
    <property type="match status" value="1"/>
</dbReference>
<dbReference type="InterPro" id="IPR020449">
    <property type="entry name" value="Tscrpt_reg_AraC-type_HTH"/>
</dbReference>
<keyword evidence="2" id="KW-0238">DNA-binding</keyword>
<dbReference type="InterPro" id="IPR009057">
    <property type="entry name" value="Homeodomain-like_sf"/>
</dbReference>
<dbReference type="GO" id="GO:0043565">
    <property type="term" value="F:sequence-specific DNA binding"/>
    <property type="evidence" value="ECO:0007669"/>
    <property type="project" value="InterPro"/>
</dbReference>
<evidence type="ECO:0000256" key="4">
    <source>
        <dbReference type="ARBA" id="ARBA00023163"/>
    </source>
</evidence>
<dbReference type="EMBL" id="LYPA01000050">
    <property type="protein sequence ID" value="OBR66150.1"/>
    <property type="molecule type" value="Genomic_DNA"/>
</dbReference>
<dbReference type="InterPro" id="IPR003313">
    <property type="entry name" value="AraC-bd"/>
</dbReference>
<keyword evidence="1" id="KW-0805">Transcription regulation</keyword>
<dbReference type="OrthoDB" id="2237754at2"/>
<accession>A0A1A5YLA0</accession>
<dbReference type="SUPFAM" id="SSF46689">
    <property type="entry name" value="Homeodomain-like"/>
    <property type="match status" value="2"/>
</dbReference>